<reference evidence="1" key="1">
    <citation type="submission" date="2021-03" db="EMBL/GenBank/DDBJ databases">
        <title>Draft genome sequence of rust myrtle Austropuccinia psidii MF-1, a brazilian biotype.</title>
        <authorList>
            <person name="Quecine M.C."/>
            <person name="Pachon D.M.R."/>
            <person name="Bonatelli M.L."/>
            <person name="Correr F.H."/>
            <person name="Franceschini L.M."/>
            <person name="Leite T.F."/>
            <person name="Margarido G.R.A."/>
            <person name="Almeida C.A."/>
            <person name="Ferrarezi J.A."/>
            <person name="Labate C.A."/>
        </authorList>
    </citation>
    <scope>NUCLEOTIDE SEQUENCE</scope>
    <source>
        <strain evidence="1">MF-1</strain>
    </source>
</reference>
<dbReference type="OrthoDB" id="2684341at2759"/>
<name>A0A9Q3CH47_9BASI</name>
<proteinExistence type="predicted"/>
<dbReference type="AlphaFoldDB" id="A0A9Q3CH47"/>
<organism evidence="1 2">
    <name type="scientific">Austropuccinia psidii MF-1</name>
    <dbReference type="NCBI Taxonomy" id="1389203"/>
    <lineage>
        <taxon>Eukaryota</taxon>
        <taxon>Fungi</taxon>
        <taxon>Dikarya</taxon>
        <taxon>Basidiomycota</taxon>
        <taxon>Pucciniomycotina</taxon>
        <taxon>Pucciniomycetes</taxon>
        <taxon>Pucciniales</taxon>
        <taxon>Sphaerophragmiaceae</taxon>
        <taxon>Austropuccinia</taxon>
    </lineage>
</organism>
<dbReference type="Proteomes" id="UP000765509">
    <property type="component" value="Unassembled WGS sequence"/>
</dbReference>
<protein>
    <submittedName>
        <fullName evidence="1">Uncharacterized protein</fullName>
    </submittedName>
</protein>
<keyword evidence="2" id="KW-1185">Reference proteome</keyword>
<dbReference type="EMBL" id="AVOT02008069">
    <property type="protein sequence ID" value="MBW0485234.1"/>
    <property type="molecule type" value="Genomic_DNA"/>
</dbReference>
<sequence>MSEVPEKISLLILDFQESPSLFVTYNNKYMAELPFFQSFEWDFLVIDTPKGEDLIFSFEFVNNFNPYINWRQGLRTFNSDQRDYHNPSPSFSNDFTSSNKCAAPVGHSRTPSVPTSVHIPSPNCPKSLLLSRDEVVKEKKDFGEDNFISLLHLFHGNRYLPILSWNDSLKNLWDQEQKPEEIETIMKVVPSA</sequence>
<evidence type="ECO:0000313" key="2">
    <source>
        <dbReference type="Proteomes" id="UP000765509"/>
    </source>
</evidence>
<accession>A0A9Q3CH47</accession>
<evidence type="ECO:0000313" key="1">
    <source>
        <dbReference type="EMBL" id="MBW0485234.1"/>
    </source>
</evidence>
<gene>
    <name evidence="1" type="ORF">O181_024949</name>
</gene>
<comment type="caution">
    <text evidence="1">The sequence shown here is derived from an EMBL/GenBank/DDBJ whole genome shotgun (WGS) entry which is preliminary data.</text>
</comment>